<organism evidence="1 2">
    <name type="scientific">Roseivirga spongicola</name>
    <dbReference type="NCBI Taxonomy" id="333140"/>
    <lineage>
        <taxon>Bacteria</taxon>
        <taxon>Pseudomonadati</taxon>
        <taxon>Bacteroidota</taxon>
        <taxon>Cytophagia</taxon>
        <taxon>Cytophagales</taxon>
        <taxon>Roseivirgaceae</taxon>
        <taxon>Roseivirga</taxon>
    </lineage>
</organism>
<evidence type="ECO:0000313" key="2">
    <source>
        <dbReference type="Proteomes" id="UP000075606"/>
    </source>
</evidence>
<sequence>MSIHAFGQKQEMRADQAVVSDTTVFFYAWYKFVDGPYVLTGIDSMKTKKSSYEKDLLKLNETNKIRVLNAGKTKTRNKYVVPSVDAKSDLLEVAPNLQQIRNRLDAFLRQNKGNVVNLDAFKFKKPTESLSRRAVDYK</sequence>
<protein>
    <submittedName>
        <fullName evidence="1">Uncharacterized protein</fullName>
    </submittedName>
</protein>
<evidence type="ECO:0000313" key="1">
    <source>
        <dbReference type="EMBL" id="KYG71245.1"/>
    </source>
</evidence>
<reference evidence="1 2" key="1">
    <citation type="submission" date="2016-01" db="EMBL/GenBank/DDBJ databases">
        <title>Genome sequencing of Roseivirga spongicola UST030701-084.</title>
        <authorList>
            <person name="Selvaratnam C."/>
            <person name="Thevarajoo S."/>
            <person name="Goh K.M."/>
            <person name="Ee R."/>
            <person name="Chan K.-G."/>
            <person name="Chong C.S."/>
        </authorList>
    </citation>
    <scope>NUCLEOTIDE SEQUENCE [LARGE SCALE GENOMIC DNA]</scope>
    <source>
        <strain evidence="1 2">UST030701-084</strain>
    </source>
</reference>
<comment type="caution">
    <text evidence="1">The sequence shown here is derived from an EMBL/GenBank/DDBJ whole genome shotgun (WGS) entry which is preliminary data.</text>
</comment>
<gene>
    <name evidence="1" type="ORF">AWW68_18730</name>
</gene>
<dbReference type="Proteomes" id="UP000075606">
    <property type="component" value="Unassembled WGS sequence"/>
</dbReference>
<accession>A0A150WXN2</accession>
<dbReference type="EMBL" id="LRPC01000033">
    <property type="protein sequence ID" value="KYG71245.1"/>
    <property type="molecule type" value="Genomic_DNA"/>
</dbReference>
<name>A0A150WXN2_9BACT</name>
<keyword evidence="2" id="KW-1185">Reference proteome</keyword>
<dbReference type="STRING" id="333140.AWW68_18730"/>
<proteinExistence type="predicted"/>
<dbReference type="AlphaFoldDB" id="A0A150WXN2"/>